<dbReference type="HOGENOM" id="CLU_2138641_0_0_9"/>
<dbReference type="GO" id="GO:0050485">
    <property type="term" value="F:oxidoreductase activity, acting on X-H and Y-H to form an X-Y bond, with a disulfide as acceptor"/>
    <property type="evidence" value="ECO:0007669"/>
    <property type="project" value="InterPro"/>
</dbReference>
<sequence length="112" mass="11963">PDTDLMMNCRKVERAGTKVVLITDEFPGKDGKSQSLADVCEEADALSSCGQGNATLVFPAMEKVIGTQDFIEMQIGGWDGCKNPDGSFEAELQIIIASTIANGFNKLAARGY</sequence>
<dbReference type="Pfam" id="PF09338">
    <property type="entry name" value="Gly_reductase"/>
    <property type="match status" value="1"/>
</dbReference>
<dbReference type="AlphaFoldDB" id="C0CY57"/>
<keyword evidence="2" id="KW-1185">Reference proteome</keyword>
<dbReference type="InterPro" id="IPR015417">
    <property type="entry name" value="Gly_reductase_pB_sua/b"/>
</dbReference>
<gene>
    <name evidence="1" type="ORF">CLOSTASPAR_01933</name>
</gene>
<reference evidence="1 2" key="1">
    <citation type="submission" date="2009-02" db="EMBL/GenBank/DDBJ databases">
        <title>Draft genome sequence of Clostridium asparagiforme (DSM 15981).</title>
        <authorList>
            <person name="Sudarsanam P."/>
            <person name="Ley R."/>
            <person name="Guruge J."/>
            <person name="Turnbaugh P.J."/>
            <person name="Mahowald M."/>
            <person name="Liep D."/>
            <person name="Gordon J."/>
        </authorList>
    </citation>
    <scope>NUCLEOTIDE SEQUENCE [LARGE SCALE GENOMIC DNA]</scope>
    <source>
        <strain evidence="1 2">DSM 15981</strain>
    </source>
</reference>
<dbReference type="RefSeq" id="WP_007709452.1">
    <property type="nucleotide sequence ID" value="NZ_GG657591.1"/>
</dbReference>
<protein>
    <submittedName>
        <fullName evidence="1">Uncharacterized protein</fullName>
    </submittedName>
</protein>
<proteinExistence type="predicted"/>
<dbReference type="Proteomes" id="UP000004756">
    <property type="component" value="Unassembled WGS sequence"/>
</dbReference>
<feature type="non-terminal residue" evidence="1">
    <location>
        <position position="1"/>
    </location>
</feature>
<accession>C0CY57</accession>
<dbReference type="EMBL" id="ACCJ01000105">
    <property type="protein sequence ID" value="EEG55978.1"/>
    <property type="molecule type" value="Genomic_DNA"/>
</dbReference>
<evidence type="ECO:0000313" key="1">
    <source>
        <dbReference type="EMBL" id="EEG55978.1"/>
    </source>
</evidence>
<comment type="caution">
    <text evidence="1">The sequence shown here is derived from an EMBL/GenBank/DDBJ whole genome shotgun (WGS) entry which is preliminary data.</text>
</comment>
<name>C0CY57_9FIRM</name>
<evidence type="ECO:0000313" key="2">
    <source>
        <dbReference type="Proteomes" id="UP000004756"/>
    </source>
</evidence>
<organism evidence="1 2">
    <name type="scientific">[Clostridium] asparagiforme DSM 15981</name>
    <dbReference type="NCBI Taxonomy" id="518636"/>
    <lineage>
        <taxon>Bacteria</taxon>
        <taxon>Bacillati</taxon>
        <taxon>Bacillota</taxon>
        <taxon>Clostridia</taxon>
        <taxon>Lachnospirales</taxon>
        <taxon>Lachnospiraceae</taxon>
        <taxon>Enterocloster</taxon>
    </lineage>
</organism>